<feature type="region of interest" description="Disordered" evidence="1">
    <location>
        <begin position="206"/>
        <end position="287"/>
    </location>
</feature>
<evidence type="ECO:0000256" key="1">
    <source>
        <dbReference type="SAM" id="MobiDB-lite"/>
    </source>
</evidence>
<gene>
    <name evidence="2" type="ORF">HMF3257_28325</name>
</gene>
<comment type="caution">
    <text evidence="2">The sequence shown here is derived from an EMBL/GenBank/DDBJ whole genome shotgun (WGS) entry which is preliminary data.</text>
</comment>
<sequence length="287" mass="32073">MGKTMSRLLLVWLYLSFSGVVSPVLAQSQQPESSLTEHDKQTINAFALRRLKQLNQLLNTLVDDPLSESEVDALIQASCSGQSRLFDTAETVLEDDIDPAHTSIDKTEDLQVNEYLTNLILYYTKRRSQINQSTIVFSDMKSTPVQQAGDSIFIRVFFKSYFKGEYKPNALSYLPHARVVEMRAEKQSDNWAVYITRLGFVQSGEGMDVLDTSRPEEPDKPITSTHPSVSKPERSLARPTVHPPAVQVKPDSPPAKVVTSSMPTELPNSKKVKSSHSLPDSLKKPKP</sequence>
<dbReference type="AlphaFoldDB" id="A0A327NRQ3"/>
<dbReference type="EMBL" id="QLII01000001">
    <property type="protein sequence ID" value="RAI77119.1"/>
    <property type="molecule type" value="Genomic_DNA"/>
</dbReference>
<organism evidence="2 3">
    <name type="scientific">Spirosoma telluris</name>
    <dbReference type="NCBI Taxonomy" id="2183553"/>
    <lineage>
        <taxon>Bacteria</taxon>
        <taxon>Pseudomonadati</taxon>
        <taxon>Bacteroidota</taxon>
        <taxon>Cytophagia</taxon>
        <taxon>Cytophagales</taxon>
        <taxon>Cytophagaceae</taxon>
        <taxon>Spirosoma</taxon>
    </lineage>
</organism>
<feature type="compositionally biased region" description="Basic and acidic residues" evidence="1">
    <location>
        <begin position="211"/>
        <end position="220"/>
    </location>
</feature>
<keyword evidence="3" id="KW-1185">Reference proteome</keyword>
<feature type="compositionally biased region" description="Polar residues" evidence="1">
    <location>
        <begin position="258"/>
        <end position="267"/>
    </location>
</feature>
<accession>A0A327NRQ3</accession>
<reference evidence="2 3" key="1">
    <citation type="submission" date="2018-06" db="EMBL/GenBank/DDBJ databases">
        <title>Spirosoma sp. HMF3257 Genome sequencing and assembly.</title>
        <authorList>
            <person name="Kang H."/>
            <person name="Cha I."/>
            <person name="Kim H."/>
            <person name="Kang J."/>
            <person name="Joh K."/>
        </authorList>
    </citation>
    <scope>NUCLEOTIDE SEQUENCE [LARGE SCALE GENOMIC DNA]</scope>
    <source>
        <strain evidence="2 3">HMF3257</strain>
    </source>
</reference>
<dbReference type="OrthoDB" id="975521at2"/>
<protein>
    <submittedName>
        <fullName evidence="2">Uncharacterized protein</fullName>
    </submittedName>
</protein>
<name>A0A327NRQ3_9BACT</name>
<evidence type="ECO:0000313" key="2">
    <source>
        <dbReference type="EMBL" id="RAI77119.1"/>
    </source>
</evidence>
<dbReference type="Proteomes" id="UP000249016">
    <property type="component" value="Unassembled WGS sequence"/>
</dbReference>
<proteinExistence type="predicted"/>
<evidence type="ECO:0000313" key="3">
    <source>
        <dbReference type="Proteomes" id="UP000249016"/>
    </source>
</evidence>